<dbReference type="Gene3D" id="1.20.5.170">
    <property type="match status" value="1"/>
</dbReference>
<feature type="compositionally biased region" description="Basic and acidic residues" evidence="4">
    <location>
        <begin position="520"/>
        <end position="531"/>
    </location>
</feature>
<feature type="region of interest" description="Disordered" evidence="4">
    <location>
        <begin position="1461"/>
        <end position="1498"/>
    </location>
</feature>
<feature type="region of interest" description="Disordered" evidence="4">
    <location>
        <begin position="520"/>
        <end position="546"/>
    </location>
</feature>
<dbReference type="InterPro" id="IPR007243">
    <property type="entry name" value="Atg6/Beclin"/>
</dbReference>
<feature type="compositionally biased region" description="Low complexity" evidence="4">
    <location>
        <begin position="532"/>
        <end position="542"/>
    </location>
</feature>
<protein>
    <submittedName>
        <fullName evidence="7">Anucleate primary sterigmata protein B</fullName>
    </submittedName>
</protein>
<feature type="compositionally biased region" description="Basic and acidic residues" evidence="4">
    <location>
        <begin position="23"/>
        <end position="32"/>
    </location>
</feature>
<evidence type="ECO:0000313" key="8">
    <source>
        <dbReference type="Proteomes" id="UP001338125"/>
    </source>
</evidence>
<evidence type="ECO:0000256" key="3">
    <source>
        <dbReference type="SAM" id="Coils"/>
    </source>
</evidence>
<feature type="compositionally biased region" description="Acidic residues" evidence="4">
    <location>
        <begin position="160"/>
        <end position="172"/>
    </location>
</feature>
<proteinExistence type="predicted"/>
<feature type="region of interest" description="Disordered" evidence="4">
    <location>
        <begin position="142"/>
        <end position="312"/>
    </location>
</feature>
<feature type="region of interest" description="Disordered" evidence="4">
    <location>
        <begin position="745"/>
        <end position="791"/>
    </location>
</feature>
<dbReference type="Pfam" id="PF07989">
    <property type="entry name" value="Cnn_1N"/>
    <property type="match status" value="1"/>
</dbReference>
<feature type="compositionally biased region" description="Low complexity" evidence="4">
    <location>
        <begin position="1373"/>
        <end position="1384"/>
    </location>
</feature>
<feature type="compositionally biased region" description="Polar residues" evidence="4">
    <location>
        <begin position="189"/>
        <end position="202"/>
    </location>
</feature>
<gene>
    <name evidence="7" type="ORF">PT974_03827</name>
</gene>
<feature type="compositionally biased region" description="Basic and acidic residues" evidence="4">
    <location>
        <begin position="1461"/>
        <end position="1470"/>
    </location>
</feature>
<feature type="compositionally biased region" description="Basic and acidic residues" evidence="4">
    <location>
        <begin position="81"/>
        <end position="93"/>
    </location>
</feature>
<dbReference type="Pfam" id="PF12808">
    <property type="entry name" value="Mto2_bdg"/>
    <property type="match status" value="1"/>
</dbReference>
<feature type="compositionally biased region" description="Low complexity" evidence="4">
    <location>
        <begin position="289"/>
        <end position="306"/>
    </location>
</feature>
<feature type="compositionally biased region" description="Low complexity" evidence="4">
    <location>
        <begin position="203"/>
        <end position="223"/>
    </location>
</feature>
<evidence type="ECO:0000256" key="2">
    <source>
        <dbReference type="ARBA" id="ARBA00022490"/>
    </source>
</evidence>
<feature type="compositionally biased region" description="Polar residues" evidence="4">
    <location>
        <begin position="35"/>
        <end position="54"/>
    </location>
</feature>
<feature type="coiled-coil region" evidence="3">
    <location>
        <begin position="690"/>
        <end position="745"/>
    </location>
</feature>
<accession>A0ABR0STE2</accession>
<sequence>MAGADDITANEPELIPSTAARVSVDDAERDLIHTMQETPAANRTQMNDSSSPKSHTPAEAPPDEPTRYYDDPIPRVSVTPAREEGASGAKDDPTMAPDETISEEVVRAHFKDVESSFLPALSPIATGSNNFFGGIDDTFVFDSPTKAPPAQTNHHHDVLEPEPEPEQEEPEPEPEHEHEHEHEHEAVTADTTNTTASLETFDTSPTTAAAARSITRAASMASMQHNTPRPTSSEDHHDQDEHDDSFASSVDNHDQENSMLHTQSYSERFDTGSTPGYSLRGSRPKFLRSRYGSSARSSTSSFVTNSDSHEGSEATVGLGVDYALQSGGAVPALGMPRAPTHLLPRTMSVGSMTSGTDEYPEVTTDMTTNQLEPLGEFDNTERSRDSYLVHTPRPKKTITTAPTDTVIAQHVKKVHVPESLAKEYKFKNGLETPRASTSTFTGTKRTGRNLTLKEQSGTIERLSKENFDLKLKVMFLSDRLDKLSEEGIKEMIAENVELKTGLALCQRDNKLLRRRVKELQKQVKDENERPSTARSTTSSTDRTFQEEAQEREEELLFLRERVEEYAGEIERLHGENMNRESEKRKLADIVKVLGERTGENLGRQEEADVWKDLLEQESARREQSDEDNRRLRDEIFRLKKEISGSGVMHHTTNIYNITKKQRDRDRDRVGSPSRPMSGLSGDVDGSHANFSAASTLVDELRRESEQLRHENAELRREVGAQTSMLTSRNREKERLYQEIEDLKMAQRRGGPAPSTIDSLFERSASRAGGPERPQSRGSLRTRTVDEEVEREEMENKLADLRDKVSEVKLQNQDLRRELENCMVDFEAAVSGKREAEDSMMNLQEELDTATNDLIALQSERDEALRDAAELENSFEMLQSEAQEEVNALEGEVERLQADLNDRSENFESLQNEMRKMSEALLGLEDEQEQKLRHIQELEEEQEARHHRIQHLEQELESSNKELEDLEQKLIEANEKNQRLSVQQESSQGEIAFLREEQEADKIRIGDLEAALSNAEQTIQDEKDRVAELENQVQDERQQWESISKNKESDAQQIFNNLSREAAGAKDEVRRLRKSLSSREVEATEWKERLLELENNLREALGDLNGTRSSLLKSIARMQRELENTIRELDTSKAALMEKDRIIKQRDSLLESHSLESRKVTELLEKERVAHRNTKSQYETFQKTHQHLTRTASTQDVRINELEATRGQDRRKIAILEQTARDQLLERNELLLLLWQKLSTLCGREWANSNTLIDRQAVPSIEVIANRLPGFSKNLLAAVKTIEGMFGSLQSKIKSVEKDLYREYQALENNLDTRIKKLDRLETMVRNSVASGSLGPHDPSRMARLEEAYRQLKVENATLKTANDVRARAAHHTPGGSDASGGSPSPLVPRGPGDRERVSRSQSKSSRSTTLRGSSTSGIPISSSRTGLGLIDAHSDGSLKENNDNRWLLRLRDMEYKLKMEREARNQDRQAARQRLGGLENENKDLRDRVRRANSNHTE</sequence>
<keyword evidence="2" id="KW-0963">Cytoplasm</keyword>
<evidence type="ECO:0000259" key="5">
    <source>
        <dbReference type="Pfam" id="PF07989"/>
    </source>
</evidence>
<keyword evidence="8" id="KW-1185">Reference proteome</keyword>
<dbReference type="InterPro" id="IPR012943">
    <property type="entry name" value="Cnn_1N"/>
</dbReference>
<feature type="domain" description="Mto1-like Mto2p-binding" evidence="6">
    <location>
        <begin position="1445"/>
        <end position="1491"/>
    </location>
</feature>
<feature type="compositionally biased region" description="Polar residues" evidence="4">
    <location>
        <begin position="257"/>
        <end position="276"/>
    </location>
</feature>
<dbReference type="SUPFAM" id="SSF57997">
    <property type="entry name" value="Tropomyosin"/>
    <property type="match status" value="1"/>
</dbReference>
<dbReference type="EMBL" id="JAVFKD010000004">
    <property type="protein sequence ID" value="KAK5995422.1"/>
    <property type="molecule type" value="Genomic_DNA"/>
</dbReference>
<feature type="coiled-coil region" evidence="3">
    <location>
        <begin position="614"/>
        <end position="641"/>
    </location>
</feature>
<dbReference type="Proteomes" id="UP001338125">
    <property type="component" value="Unassembled WGS sequence"/>
</dbReference>
<feature type="region of interest" description="Disordered" evidence="4">
    <location>
        <begin position="657"/>
        <end position="687"/>
    </location>
</feature>
<feature type="compositionally biased region" description="Low complexity" evidence="4">
    <location>
        <begin position="1399"/>
        <end position="1425"/>
    </location>
</feature>
<comment type="subcellular location">
    <subcellularLocation>
        <location evidence="1">Cytoplasm</location>
    </subcellularLocation>
</comment>
<dbReference type="PANTHER" id="PTHR12768">
    <property type="entry name" value="BECLIN 1"/>
    <property type="match status" value="1"/>
</dbReference>
<feature type="region of interest" description="Disordered" evidence="4">
    <location>
        <begin position="1"/>
        <end position="103"/>
    </location>
</feature>
<evidence type="ECO:0000256" key="4">
    <source>
        <dbReference type="SAM" id="MobiDB-lite"/>
    </source>
</evidence>
<comment type="caution">
    <text evidence="7">The sequence shown here is derived from an EMBL/GenBank/DDBJ whole genome shotgun (WGS) entry which is preliminary data.</text>
</comment>
<feature type="compositionally biased region" description="Basic and acidic residues" evidence="4">
    <location>
        <begin position="64"/>
        <end position="73"/>
    </location>
</feature>
<dbReference type="PANTHER" id="PTHR12768:SF4">
    <property type="entry name" value="BECLIN-1"/>
    <property type="match status" value="1"/>
</dbReference>
<feature type="region of interest" description="Disordered" evidence="4">
    <location>
        <begin position="1359"/>
        <end position="1426"/>
    </location>
</feature>
<dbReference type="InterPro" id="IPR024545">
    <property type="entry name" value="Mto1-like_Mto2p-bd"/>
</dbReference>
<feature type="compositionally biased region" description="Basic and acidic residues" evidence="4">
    <location>
        <begin position="173"/>
        <end position="187"/>
    </location>
</feature>
<keyword evidence="3" id="KW-0175">Coiled coil</keyword>
<feature type="compositionally biased region" description="Basic residues" evidence="4">
    <location>
        <begin position="1488"/>
        <end position="1498"/>
    </location>
</feature>
<name>A0ABR0STE2_9HYPO</name>
<feature type="compositionally biased region" description="Basic and acidic residues" evidence="4">
    <location>
        <begin position="660"/>
        <end position="669"/>
    </location>
</feature>
<evidence type="ECO:0000256" key="1">
    <source>
        <dbReference type="ARBA" id="ARBA00004496"/>
    </source>
</evidence>
<organism evidence="7 8">
    <name type="scientific">Cladobotryum mycophilum</name>
    <dbReference type="NCBI Taxonomy" id="491253"/>
    <lineage>
        <taxon>Eukaryota</taxon>
        <taxon>Fungi</taxon>
        <taxon>Dikarya</taxon>
        <taxon>Ascomycota</taxon>
        <taxon>Pezizomycotina</taxon>
        <taxon>Sordariomycetes</taxon>
        <taxon>Hypocreomycetidae</taxon>
        <taxon>Hypocreales</taxon>
        <taxon>Hypocreaceae</taxon>
        <taxon>Cladobotryum</taxon>
    </lineage>
</organism>
<evidence type="ECO:0000313" key="7">
    <source>
        <dbReference type="EMBL" id="KAK5995422.1"/>
    </source>
</evidence>
<feature type="domain" description="Centrosomin N-terminal motif 1" evidence="5">
    <location>
        <begin position="451"/>
        <end position="523"/>
    </location>
</feature>
<reference evidence="7 8" key="1">
    <citation type="submission" date="2024-01" db="EMBL/GenBank/DDBJ databases">
        <title>Complete genome of Cladobotryum mycophilum ATHUM6906.</title>
        <authorList>
            <person name="Christinaki A.C."/>
            <person name="Myridakis A.I."/>
            <person name="Kouvelis V.N."/>
        </authorList>
    </citation>
    <scope>NUCLEOTIDE SEQUENCE [LARGE SCALE GENOMIC DNA]</scope>
    <source>
        <strain evidence="7 8">ATHUM6906</strain>
    </source>
</reference>
<evidence type="ECO:0000259" key="6">
    <source>
        <dbReference type="Pfam" id="PF12808"/>
    </source>
</evidence>